<feature type="transmembrane region" description="Helical" evidence="2">
    <location>
        <begin position="113"/>
        <end position="140"/>
    </location>
</feature>
<feature type="transmembrane region" description="Helical" evidence="2">
    <location>
        <begin position="469"/>
        <end position="492"/>
    </location>
</feature>
<keyword evidence="2" id="KW-0812">Transmembrane</keyword>
<dbReference type="InterPro" id="IPR036259">
    <property type="entry name" value="MFS_trans_sf"/>
</dbReference>
<feature type="region of interest" description="Disordered" evidence="1">
    <location>
        <begin position="203"/>
        <end position="231"/>
    </location>
</feature>
<keyword evidence="2" id="KW-1133">Transmembrane helix</keyword>
<feature type="transmembrane region" description="Helical" evidence="2">
    <location>
        <begin position="347"/>
        <end position="366"/>
    </location>
</feature>
<accession>A0A267DVK7</accession>
<dbReference type="Proteomes" id="UP000215902">
    <property type="component" value="Unassembled WGS sequence"/>
</dbReference>
<dbReference type="GO" id="GO:0008028">
    <property type="term" value="F:monocarboxylic acid transmembrane transporter activity"/>
    <property type="evidence" value="ECO:0007669"/>
    <property type="project" value="TreeGrafter"/>
</dbReference>
<evidence type="ECO:0008006" key="5">
    <source>
        <dbReference type="Google" id="ProtNLM"/>
    </source>
</evidence>
<evidence type="ECO:0000256" key="2">
    <source>
        <dbReference type="SAM" id="Phobius"/>
    </source>
</evidence>
<keyword evidence="2" id="KW-0472">Membrane</keyword>
<organism evidence="3 4">
    <name type="scientific">Macrostomum lignano</name>
    <dbReference type="NCBI Taxonomy" id="282301"/>
    <lineage>
        <taxon>Eukaryota</taxon>
        <taxon>Metazoa</taxon>
        <taxon>Spiralia</taxon>
        <taxon>Lophotrochozoa</taxon>
        <taxon>Platyhelminthes</taxon>
        <taxon>Rhabditophora</taxon>
        <taxon>Macrostomorpha</taxon>
        <taxon>Macrostomida</taxon>
        <taxon>Macrostomidae</taxon>
        <taxon>Macrostomum</taxon>
    </lineage>
</organism>
<reference evidence="3 4" key="1">
    <citation type="submission" date="2017-06" db="EMBL/GenBank/DDBJ databases">
        <title>A platform for efficient transgenesis in Macrostomum lignano, a flatworm model organism for stem cell research.</title>
        <authorList>
            <person name="Berezikov E."/>
        </authorList>
    </citation>
    <scope>NUCLEOTIDE SEQUENCE [LARGE SCALE GENOMIC DNA]</scope>
    <source>
        <strain evidence="3">DV1</strain>
        <tissue evidence="3">Whole organism</tissue>
    </source>
</reference>
<evidence type="ECO:0000256" key="1">
    <source>
        <dbReference type="SAM" id="MobiDB-lite"/>
    </source>
</evidence>
<comment type="caution">
    <text evidence="3">The sequence shown here is derived from an EMBL/GenBank/DDBJ whole genome shotgun (WGS) entry which is preliminary data.</text>
</comment>
<keyword evidence="4" id="KW-1185">Reference proteome</keyword>
<evidence type="ECO:0000313" key="4">
    <source>
        <dbReference type="Proteomes" id="UP000215902"/>
    </source>
</evidence>
<dbReference type="STRING" id="282301.A0A267DVK7"/>
<feature type="transmembrane region" description="Helical" evidence="2">
    <location>
        <begin position="313"/>
        <end position="335"/>
    </location>
</feature>
<dbReference type="PANTHER" id="PTHR11360:SF260">
    <property type="entry name" value="MFS DOMAIN-CONTAINING PROTEIN"/>
    <property type="match status" value="1"/>
</dbReference>
<feature type="transmembrane region" description="Helical" evidence="2">
    <location>
        <begin position="58"/>
        <end position="81"/>
    </location>
</feature>
<sequence>MESPRCPMARRVPAPDGGWSWLVLAGAFSVYFVCEGIENSFGLVSAEIIQQLGASRQSIGWIVSLKCACMFFVCPLSALVCRLVDVRLVGAAAGCLTFLGFFAASFASQTWHLFLTVGMVTGPGVGTCFLICMVTICTYFDRLRATASGIALCGSGLGGLALSPLVAHLINRYGWQGTLLLSSAIYLHTVPCCLLMRPLQPQPEQQADQSPEQPKTSTSESRVLNGDSPISRHNPAEAADAAVTAAATSGANPGSASSAGWLADSLLGPLPCLPALPFTTCLPPSAEHNVGAAAAAAATTVCRQLRRCRNPALLAFHASRFLLASAAPAFFAYTADRCLHLGFGQGRAAALLAVLSACSMAGRLGFGCLGDRGLASPLAIYGLALLAGGCLVGASLAAKGFAALAACLGAAWCFVGGAVSLTTLITVYLDGTRRLFYVFARQSIFQGFGVLLGPPLAGAVFDKTGSYNATFMLIGASLATSGLLVLGIYLLLPARTVG</sequence>
<feature type="transmembrane region" description="Helical" evidence="2">
    <location>
        <begin position="147"/>
        <end position="167"/>
    </location>
</feature>
<evidence type="ECO:0000313" key="3">
    <source>
        <dbReference type="EMBL" id="PAA53350.1"/>
    </source>
</evidence>
<dbReference type="InterPro" id="IPR050327">
    <property type="entry name" value="Proton-linked_MCT"/>
</dbReference>
<name>A0A267DVK7_9PLAT</name>
<dbReference type="SUPFAM" id="SSF103473">
    <property type="entry name" value="MFS general substrate transporter"/>
    <property type="match status" value="1"/>
</dbReference>
<feature type="transmembrane region" description="Helical" evidence="2">
    <location>
        <begin position="173"/>
        <end position="196"/>
    </location>
</feature>
<dbReference type="Pfam" id="PF07690">
    <property type="entry name" value="MFS_1"/>
    <property type="match status" value="1"/>
</dbReference>
<dbReference type="PANTHER" id="PTHR11360">
    <property type="entry name" value="MONOCARBOXYLATE TRANSPORTER"/>
    <property type="match status" value="1"/>
</dbReference>
<feature type="compositionally biased region" description="Polar residues" evidence="1">
    <location>
        <begin position="203"/>
        <end position="222"/>
    </location>
</feature>
<feature type="transmembrane region" description="Helical" evidence="2">
    <location>
        <begin position="403"/>
        <end position="429"/>
    </location>
</feature>
<dbReference type="OrthoDB" id="6286464at2759"/>
<protein>
    <recommendedName>
        <fullName evidence="5">Major facilitator superfamily (MFS) profile domain-containing protein</fullName>
    </recommendedName>
</protein>
<dbReference type="InterPro" id="IPR011701">
    <property type="entry name" value="MFS"/>
</dbReference>
<gene>
    <name evidence="3" type="ORF">BOX15_Mlig019816g3</name>
</gene>
<feature type="transmembrane region" description="Helical" evidence="2">
    <location>
        <begin position="21"/>
        <end position="38"/>
    </location>
</feature>
<feature type="transmembrane region" description="Helical" evidence="2">
    <location>
        <begin position="436"/>
        <end position="457"/>
    </location>
</feature>
<dbReference type="EMBL" id="NIVC01003101">
    <property type="protein sequence ID" value="PAA53350.1"/>
    <property type="molecule type" value="Genomic_DNA"/>
</dbReference>
<proteinExistence type="predicted"/>
<feature type="transmembrane region" description="Helical" evidence="2">
    <location>
        <begin position="378"/>
        <end position="397"/>
    </location>
</feature>
<dbReference type="Gene3D" id="1.20.1250.20">
    <property type="entry name" value="MFS general substrate transporter like domains"/>
    <property type="match status" value="2"/>
</dbReference>
<feature type="transmembrane region" description="Helical" evidence="2">
    <location>
        <begin position="88"/>
        <end position="107"/>
    </location>
</feature>
<dbReference type="AlphaFoldDB" id="A0A267DVK7"/>